<accession>A0A521APE1</accession>
<sequence>MTSKTNKPVKAKLLPDDPFFPLIQDAYRVFKRPKPSNIEVCEGCCMEPDIEADFFHPPIQELPLHYLQDWFFAASDPGGIAKNTWAYLLPRVLEVLACGEEVSSVGIEVSLSRYPTGQARNWSSEEWRVLDDFQKRFLLKAIEGGSEECLDDTLCMFRLGGWPMDGLLAQVAAVKTATLAERFWQDWCYGYAPSVWITAFWESPDGTAAFDFYTSEVMYRRMQQLAFDDGTPPELSEKALMVAEVIEANATWNQPDQ</sequence>
<protein>
    <submittedName>
        <fullName evidence="1">Uncharacterized protein</fullName>
    </submittedName>
</protein>
<proteinExistence type="predicted"/>
<dbReference type="AlphaFoldDB" id="A0A521APE1"/>
<dbReference type="Proteomes" id="UP000319555">
    <property type="component" value="Unassembled WGS sequence"/>
</dbReference>
<gene>
    <name evidence="1" type="ORF">SAMN06265380_101250</name>
</gene>
<evidence type="ECO:0000313" key="2">
    <source>
        <dbReference type="Proteomes" id="UP000319555"/>
    </source>
</evidence>
<reference evidence="1 2" key="1">
    <citation type="submission" date="2017-05" db="EMBL/GenBank/DDBJ databases">
        <authorList>
            <person name="Varghese N."/>
            <person name="Submissions S."/>
        </authorList>
    </citation>
    <scope>NUCLEOTIDE SEQUENCE [LARGE SCALE GENOMIC DNA]</scope>
    <source>
        <strain evidence="1 2">DSM 28009</strain>
    </source>
</reference>
<dbReference type="EMBL" id="FXTE01000001">
    <property type="protein sequence ID" value="SMO36694.1"/>
    <property type="molecule type" value="Genomic_DNA"/>
</dbReference>
<keyword evidence="2" id="KW-1185">Reference proteome</keyword>
<name>A0A521APE1_9RHOB</name>
<evidence type="ECO:0000313" key="1">
    <source>
        <dbReference type="EMBL" id="SMO36694.1"/>
    </source>
</evidence>
<organism evidence="1 2">
    <name type="scientific">Ruegeria faecimaris</name>
    <dbReference type="NCBI Taxonomy" id="686389"/>
    <lineage>
        <taxon>Bacteria</taxon>
        <taxon>Pseudomonadati</taxon>
        <taxon>Pseudomonadota</taxon>
        <taxon>Alphaproteobacteria</taxon>
        <taxon>Rhodobacterales</taxon>
        <taxon>Roseobacteraceae</taxon>
        <taxon>Ruegeria</taxon>
    </lineage>
</organism>